<dbReference type="PROSITE" id="PS01348">
    <property type="entry name" value="MRAY_2"/>
    <property type="match status" value="1"/>
</dbReference>
<dbReference type="InterPro" id="IPR018480">
    <property type="entry name" value="PNAcMuramoyl-5peptid_Trfase_CS"/>
</dbReference>
<sequence>MASRDGRTPAALLALILLAACLASDALVANSLLTLPLVVAALVSAGVAALGVPRLRALKLGQVIRDEGPQAHHSKAGTPTMGGLLVVPVGVLVGGLISPEDPRPLAVAAVTLAYMAIGAVDDWRSLTRRTNTGLSPRGKLLLQALAAVGFLAWAHQGGWLGGGLPGDLGLPFGRVLTLGLLIWPLALFVFLAESNATNLTDGLDGLAAGCGAIVFTGMGLQLMLRGHGGDPVLAAFCTAMAGCWLGFLSQNRHPARVFMGDTGSLAMGAALSSVALLTNSLWPLLLMGGVFLAESLSVILQVGVFKATKGPDGQGRRLFRMAPLHHHFELGGLPEQQVVLGLWGASLILVLVGLVLLP</sequence>
<organism evidence="9 10">
    <name type="scientific">Cyanobium gracile UHCC 0139</name>
    <dbReference type="NCBI Taxonomy" id="3110308"/>
    <lineage>
        <taxon>Bacteria</taxon>
        <taxon>Bacillati</taxon>
        <taxon>Cyanobacteriota</taxon>
        <taxon>Cyanophyceae</taxon>
        <taxon>Synechococcales</taxon>
        <taxon>Prochlorococcaceae</taxon>
        <taxon>Cyanobium</taxon>
    </lineage>
</organism>
<dbReference type="EC" id="2.7.8.13" evidence="7 8"/>
<keyword evidence="7" id="KW-0479">Metal-binding</keyword>
<keyword evidence="5 7" id="KW-1133">Transmembrane helix</keyword>
<comment type="function">
    <text evidence="7">Catalyzes the initial step of the lipid cycle reactions in the biosynthesis of the cell wall peptidoglycan: transfers peptidoglycan precursor phospho-MurNAc-pentapeptide from UDP-MurNAc-pentapeptide onto the lipid carrier undecaprenyl phosphate, yielding undecaprenyl-pyrophosphoryl-MurNAc-pentapeptide, known as lipid I.</text>
</comment>
<protein>
    <recommendedName>
        <fullName evidence="7 8">Phospho-N-acetylmuramoyl-pentapeptide-transferase</fullName>
        <ecNumber evidence="7 8">2.7.8.13</ecNumber>
    </recommendedName>
    <alternativeName>
        <fullName evidence="7">UDP-MurNAc-pentapeptide phosphotransferase</fullName>
    </alternativeName>
</protein>
<dbReference type="HAMAP" id="MF_00038">
    <property type="entry name" value="MraY"/>
    <property type="match status" value="1"/>
</dbReference>
<dbReference type="Proteomes" id="UP001304461">
    <property type="component" value="Unassembled WGS sequence"/>
</dbReference>
<name>A0ABU5RQR6_9CYAN</name>
<comment type="catalytic activity">
    <reaction evidence="7">
        <text>UDP-N-acetyl-alpha-D-muramoyl-L-alanyl-gamma-D-glutamyl-meso-2,6-diaminopimeloyl-D-alanyl-D-alanine + di-trans,octa-cis-undecaprenyl phosphate = di-trans,octa-cis-undecaprenyl diphospho-N-acetyl-alpha-D-muramoyl-L-alanyl-D-glutamyl-meso-2,6-diaminopimeloyl-D-alanyl-D-alanine + UMP</text>
        <dbReference type="Rhea" id="RHEA:28386"/>
        <dbReference type="ChEBI" id="CHEBI:57865"/>
        <dbReference type="ChEBI" id="CHEBI:60392"/>
        <dbReference type="ChEBI" id="CHEBI:61386"/>
        <dbReference type="ChEBI" id="CHEBI:61387"/>
        <dbReference type="EC" id="2.7.8.13"/>
    </reaction>
</comment>
<reference evidence="9 10" key="1">
    <citation type="submission" date="2023-12" db="EMBL/GenBank/DDBJ databases">
        <title>Baltic Sea Cyanobacteria.</title>
        <authorList>
            <person name="Delbaje E."/>
            <person name="Fewer D.P."/>
            <person name="Shishido T.K."/>
        </authorList>
    </citation>
    <scope>NUCLEOTIDE SEQUENCE [LARGE SCALE GENOMIC DNA]</scope>
    <source>
        <strain evidence="9 10">UHCC 0139</strain>
    </source>
</reference>
<feature type="transmembrane region" description="Helical" evidence="7">
    <location>
        <begin position="230"/>
        <end position="248"/>
    </location>
</feature>
<evidence type="ECO:0000256" key="3">
    <source>
        <dbReference type="ARBA" id="ARBA00022679"/>
    </source>
</evidence>
<feature type="transmembrane region" description="Helical" evidence="7">
    <location>
        <begin position="33"/>
        <end position="55"/>
    </location>
</feature>
<keyword evidence="10" id="KW-1185">Reference proteome</keyword>
<dbReference type="PANTHER" id="PTHR22926">
    <property type="entry name" value="PHOSPHO-N-ACETYLMURAMOYL-PENTAPEPTIDE-TRANSFERASE"/>
    <property type="match status" value="1"/>
</dbReference>
<evidence type="ECO:0000256" key="6">
    <source>
        <dbReference type="ARBA" id="ARBA00023136"/>
    </source>
</evidence>
<keyword evidence="7" id="KW-0961">Cell wall biogenesis/degradation</keyword>
<evidence type="ECO:0000256" key="8">
    <source>
        <dbReference type="NCBIfam" id="TIGR00445"/>
    </source>
</evidence>
<feature type="transmembrane region" description="Helical" evidence="7">
    <location>
        <begin position="172"/>
        <end position="191"/>
    </location>
</feature>
<dbReference type="PROSITE" id="PS51257">
    <property type="entry name" value="PROKAR_LIPOPROTEIN"/>
    <property type="match status" value="1"/>
</dbReference>
<dbReference type="RefSeq" id="WP_323304237.1">
    <property type="nucleotide sequence ID" value="NZ_JAYGHX010000001.1"/>
</dbReference>
<keyword evidence="7" id="KW-0132">Cell division</keyword>
<keyword evidence="7" id="KW-0573">Peptidoglycan synthesis</keyword>
<feature type="transmembrane region" description="Helical" evidence="7">
    <location>
        <begin position="76"/>
        <end position="97"/>
    </location>
</feature>
<keyword evidence="7" id="KW-1003">Cell membrane</keyword>
<keyword evidence="7" id="KW-0133">Cell shape</keyword>
<dbReference type="PANTHER" id="PTHR22926:SF5">
    <property type="entry name" value="PHOSPHO-N-ACETYLMURAMOYL-PENTAPEPTIDE-TRANSFERASE HOMOLOG"/>
    <property type="match status" value="1"/>
</dbReference>
<dbReference type="EMBL" id="JAYGHX010000001">
    <property type="protein sequence ID" value="MEA5390122.1"/>
    <property type="molecule type" value="Genomic_DNA"/>
</dbReference>
<evidence type="ECO:0000256" key="1">
    <source>
        <dbReference type="ARBA" id="ARBA00004141"/>
    </source>
</evidence>
<feature type="transmembrane region" description="Helical" evidence="7">
    <location>
        <begin position="103"/>
        <end position="120"/>
    </location>
</feature>
<evidence type="ECO:0000313" key="10">
    <source>
        <dbReference type="Proteomes" id="UP001304461"/>
    </source>
</evidence>
<dbReference type="NCBIfam" id="TIGR00445">
    <property type="entry name" value="mraY"/>
    <property type="match status" value="1"/>
</dbReference>
<evidence type="ECO:0000256" key="2">
    <source>
        <dbReference type="ARBA" id="ARBA00005583"/>
    </source>
</evidence>
<comment type="cofactor">
    <cofactor evidence="7">
        <name>Mg(2+)</name>
        <dbReference type="ChEBI" id="CHEBI:18420"/>
    </cofactor>
</comment>
<keyword evidence="4 7" id="KW-0812">Transmembrane</keyword>
<dbReference type="CDD" id="cd06852">
    <property type="entry name" value="GT_MraY"/>
    <property type="match status" value="1"/>
</dbReference>
<comment type="pathway">
    <text evidence="7">Cell wall biogenesis; peptidoglycan biosynthesis.</text>
</comment>
<feature type="transmembrane region" description="Helical" evidence="7">
    <location>
        <begin position="338"/>
        <end position="357"/>
    </location>
</feature>
<dbReference type="InterPro" id="IPR003524">
    <property type="entry name" value="PNAcMuramoyl-5peptid_Trfase"/>
</dbReference>
<dbReference type="PROSITE" id="PS01347">
    <property type="entry name" value="MRAY_1"/>
    <property type="match status" value="1"/>
</dbReference>
<keyword evidence="3 7" id="KW-0808">Transferase</keyword>
<evidence type="ECO:0000256" key="5">
    <source>
        <dbReference type="ARBA" id="ARBA00022989"/>
    </source>
</evidence>
<keyword evidence="7" id="KW-0460">Magnesium</keyword>
<gene>
    <name evidence="7 9" type="primary">mraY</name>
    <name evidence="9" type="ORF">VB738_02495</name>
</gene>
<dbReference type="Pfam" id="PF10555">
    <property type="entry name" value="MraY_sig1"/>
    <property type="match status" value="1"/>
</dbReference>
<accession>A0ABU5RQR6</accession>
<comment type="caution">
    <text evidence="9">The sequence shown here is derived from an EMBL/GenBank/DDBJ whole genome shotgun (WGS) entry which is preliminary data.</text>
</comment>
<dbReference type="GO" id="GO:0016740">
    <property type="term" value="F:transferase activity"/>
    <property type="evidence" value="ECO:0007669"/>
    <property type="project" value="UniProtKB-KW"/>
</dbReference>
<feature type="transmembrane region" description="Helical" evidence="7">
    <location>
        <begin position="203"/>
        <end position="224"/>
    </location>
</feature>
<dbReference type="InterPro" id="IPR000715">
    <property type="entry name" value="Glycosyl_transferase_4"/>
</dbReference>
<feature type="transmembrane region" description="Helical" evidence="7">
    <location>
        <begin position="140"/>
        <end position="160"/>
    </location>
</feature>
<evidence type="ECO:0000256" key="7">
    <source>
        <dbReference type="HAMAP-Rule" id="MF_00038"/>
    </source>
</evidence>
<comment type="subcellular location">
    <subcellularLocation>
        <location evidence="7">Cell membrane</location>
        <topology evidence="7">Multi-pass membrane protein</topology>
    </subcellularLocation>
    <subcellularLocation>
        <location evidence="1">Membrane</location>
        <topology evidence="1">Multi-pass membrane protein</topology>
    </subcellularLocation>
</comment>
<keyword evidence="6 7" id="KW-0472">Membrane</keyword>
<proteinExistence type="inferred from homology"/>
<feature type="transmembrane region" description="Helical" evidence="7">
    <location>
        <begin position="269"/>
        <end position="293"/>
    </location>
</feature>
<keyword evidence="7" id="KW-0131">Cell cycle</keyword>
<comment type="similarity">
    <text evidence="2 7">Belongs to the glycosyltransferase 4 family. MraY subfamily.</text>
</comment>
<evidence type="ECO:0000256" key="4">
    <source>
        <dbReference type="ARBA" id="ARBA00022692"/>
    </source>
</evidence>
<evidence type="ECO:0000313" key="9">
    <source>
        <dbReference type="EMBL" id="MEA5390122.1"/>
    </source>
</evidence>
<dbReference type="Pfam" id="PF00953">
    <property type="entry name" value="Glycos_transf_4"/>
    <property type="match status" value="1"/>
</dbReference>